<protein>
    <submittedName>
        <fullName evidence="1">Uncharacterized protein</fullName>
    </submittedName>
</protein>
<comment type="caution">
    <text evidence="1">The sequence shown here is derived from an EMBL/GenBank/DDBJ whole genome shotgun (WGS) entry which is preliminary data.</text>
</comment>
<reference evidence="1 2" key="1">
    <citation type="submission" date="2015-04" db="EMBL/GenBank/DDBJ databases">
        <title>Comparative genomics of rhizobia nodulating Arachis hypogaea in China.</title>
        <authorList>
            <person name="Li Y."/>
        </authorList>
    </citation>
    <scope>NUCLEOTIDE SEQUENCE [LARGE SCALE GENOMIC DNA]</scope>
    <source>
        <strain evidence="1 2">CCBAU 51757</strain>
    </source>
</reference>
<keyword evidence="2" id="KW-1185">Reference proteome</keyword>
<name>A0A4V1L3H5_9BRAD</name>
<gene>
    <name evidence="1" type="ORF">XH99_01585</name>
</gene>
<dbReference type="EMBL" id="LBJQ01000006">
    <property type="protein sequence ID" value="RXH37994.1"/>
    <property type="molecule type" value="Genomic_DNA"/>
</dbReference>
<dbReference type="Proteomes" id="UP000289546">
    <property type="component" value="Unassembled WGS sequence"/>
</dbReference>
<organism evidence="1 2">
    <name type="scientific">Bradyrhizobium nanningense</name>
    <dbReference type="NCBI Taxonomy" id="1325118"/>
    <lineage>
        <taxon>Bacteria</taxon>
        <taxon>Pseudomonadati</taxon>
        <taxon>Pseudomonadota</taxon>
        <taxon>Alphaproteobacteria</taxon>
        <taxon>Hyphomicrobiales</taxon>
        <taxon>Nitrobacteraceae</taxon>
        <taxon>Bradyrhizobium</taxon>
    </lineage>
</organism>
<proteinExistence type="predicted"/>
<accession>A0A4V1L3H5</accession>
<evidence type="ECO:0000313" key="1">
    <source>
        <dbReference type="EMBL" id="RXH37994.1"/>
    </source>
</evidence>
<evidence type="ECO:0000313" key="2">
    <source>
        <dbReference type="Proteomes" id="UP000289546"/>
    </source>
</evidence>
<dbReference type="AlphaFoldDB" id="A0A4V1L3H5"/>
<sequence>MGFGWTNSHLFEFLAGEGRRGKYAPLGAQFDPNVVASKMPEAAVSALSKIWKPRRRGTRLK</sequence>